<evidence type="ECO:0000313" key="3">
    <source>
        <dbReference type="Proteomes" id="UP000299102"/>
    </source>
</evidence>
<evidence type="ECO:0000256" key="1">
    <source>
        <dbReference type="SAM" id="MobiDB-lite"/>
    </source>
</evidence>
<gene>
    <name evidence="2" type="ORF">EVAR_31505_1</name>
</gene>
<comment type="caution">
    <text evidence="2">The sequence shown here is derived from an EMBL/GenBank/DDBJ whole genome shotgun (WGS) entry which is preliminary data.</text>
</comment>
<accession>A0A4C1Z1W2</accession>
<dbReference type="AlphaFoldDB" id="A0A4C1Z1W2"/>
<protein>
    <submittedName>
        <fullName evidence="2">Uncharacterized protein</fullName>
    </submittedName>
</protein>
<sequence length="80" mass="8385">MREGVLYGDASLRRHAWPTGDRGRPQIARLPTAATSGTSLNRHAPADTTVRLFVCGRAPRGAAAGGGPQTFGTPRLGSRC</sequence>
<dbReference type="EMBL" id="BGZK01001499">
    <property type="protein sequence ID" value="GBP81173.1"/>
    <property type="molecule type" value="Genomic_DNA"/>
</dbReference>
<keyword evidence="3" id="KW-1185">Reference proteome</keyword>
<organism evidence="2 3">
    <name type="scientific">Eumeta variegata</name>
    <name type="common">Bagworm moth</name>
    <name type="synonym">Eumeta japonica</name>
    <dbReference type="NCBI Taxonomy" id="151549"/>
    <lineage>
        <taxon>Eukaryota</taxon>
        <taxon>Metazoa</taxon>
        <taxon>Ecdysozoa</taxon>
        <taxon>Arthropoda</taxon>
        <taxon>Hexapoda</taxon>
        <taxon>Insecta</taxon>
        <taxon>Pterygota</taxon>
        <taxon>Neoptera</taxon>
        <taxon>Endopterygota</taxon>
        <taxon>Lepidoptera</taxon>
        <taxon>Glossata</taxon>
        <taxon>Ditrysia</taxon>
        <taxon>Tineoidea</taxon>
        <taxon>Psychidae</taxon>
        <taxon>Oiketicinae</taxon>
        <taxon>Eumeta</taxon>
    </lineage>
</organism>
<name>A0A4C1Z1W2_EUMVA</name>
<proteinExistence type="predicted"/>
<feature type="region of interest" description="Disordered" evidence="1">
    <location>
        <begin position="59"/>
        <end position="80"/>
    </location>
</feature>
<reference evidence="2 3" key="1">
    <citation type="journal article" date="2019" name="Commun. Biol.">
        <title>The bagworm genome reveals a unique fibroin gene that provides high tensile strength.</title>
        <authorList>
            <person name="Kono N."/>
            <person name="Nakamura H."/>
            <person name="Ohtoshi R."/>
            <person name="Tomita M."/>
            <person name="Numata K."/>
            <person name="Arakawa K."/>
        </authorList>
    </citation>
    <scope>NUCLEOTIDE SEQUENCE [LARGE SCALE GENOMIC DNA]</scope>
</reference>
<dbReference type="Proteomes" id="UP000299102">
    <property type="component" value="Unassembled WGS sequence"/>
</dbReference>
<evidence type="ECO:0000313" key="2">
    <source>
        <dbReference type="EMBL" id="GBP81173.1"/>
    </source>
</evidence>